<organism evidence="8 9">
    <name type="scientific">Macrostomum lignano</name>
    <dbReference type="NCBI Taxonomy" id="282301"/>
    <lineage>
        <taxon>Eukaryota</taxon>
        <taxon>Metazoa</taxon>
        <taxon>Spiralia</taxon>
        <taxon>Lophotrochozoa</taxon>
        <taxon>Platyhelminthes</taxon>
        <taxon>Rhabditophora</taxon>
        <taxon>Macrostomorpha</taxon>
        <taxon>Macrostomida</taxon>
        <taxon>Macrostomidae</taxon>
        <taxon>Macrostomum</taxon>
    </lineage>
</organism>
<dbReference type="HAMAP" id="MF_00235">
    <property type="entry name" value="Adenylate_kinase_Adk"/>
    <property type="match status" value="2"/>
</dbReference>
<dbReference type="GO" id="GO:0005524">
    <property type="term" value="F:ATP binding"/>
    <property type="evidence" value="ECO:0007669"/>
    <property type="project" value="InterPro"/>
</dbReference>
<dbReference type="WBParaSite" id="maker-uti_cns_0045450-snap-gene-0.5-mRNA-1">
    <property type="protein sequence ID" value="maker-uti_cns_0045450-snap-gene-0.5-mRNA-1"/>
    <property type="gene ID" value="maker-uti_cns_0045450-snap-gene-0.5"/>
</dbReference>
<feature type="region of interest" description="Disordered" evidence="6">
    <location>
        <begin position="145"/>
        <end position="181"/>
    </location>
</feature>
<dbReference type="PROSITE" id="PS00113">
    <property type="entry name" value="ADENYLATE_KINASE"/>
    <property type="match status" value="2"/>
</dbReference>
<keyword evidence="8" id="KW-1185">Reference proteome</keyword>
<keyword evidence="4 5" id="KW-0418">Kinase</keyword>
<dbReference type="InterPro" id="IPR036193">
    <property type="entry name" value="ADK_active_lid_dom_sf"/>
</dbReference>
<dbReference type="AlphaFoldDB" id="A0A1I8J1K1"/>
<dbReference type="InterPro" id="IPR006259">
    <property type="entry name" value="Adenyl_kin_sub"/>
</dbReference>
<evidence type="ECO:0000256" key="4">
    <source>
        <dbReference type="ARBA" id="ARBA00022777"/>
    </source>
</evidence>
<keyword evidence="3" id="KW-0547">Nucleotide-binding</keyword>
<accession>A0A1I8J1K1</accession>
<feature type="domain" description="Adenylate kinase active site lid" evidence="7">
    <location>
        <begin position="145"/>
        <end position="180"/>
    </location>
</feature>
<dbReference type="InterPro" id="IPR000850">
    <property type="entry name" value="Adenylat/UMP-CMP_kin"/>
</dbReference>
<evidence type="ECO:0000256" key="2">
    <source>
        <dbReference type="ARBA" id="ARBA00022679"/>
    </source>
</evidence>
<dbReference type="SUPFAM" id="SSF57774">
    <property type="entry name" value="Microbial and mitochondrial ADK, insert 'zinc finger' domain"/>
    <property type="match status" value="1"/>
</dbReference>
<dbReference type="GO" id="GO:0004017">
    <property type="term" value="F:AMP kinase activity"/>
    <property type="evidence" value="ECO:0007669"/>
    <property type="project" value="InterPro"/>
</dbReference>
<name>A0A1I8J1K1_9PLAT</name>
<evidence type="ECO:0000256" key="1">
    <source>
        <dbReference type="ARBA" id="ARBA00007220"/>
    </source>
</evidence>
<dbReference type="InterPro" id="IPR007862">
    <property type="entry name" value="Adenylate_kinase_lid-dom"/>
</dbReference>
<dbReference type="InterPro" id="IPR033690">
    <property type="entry name" value="Adenylat_kinase_CS"/>
</dbReference>
<proteinExistence type="inferred from homology"/>
<dbReference type="Proteomes" id="UP000095280">
    <property type="component" value="Unplaced"/>
</dbReference>
<feature type="compositionally biased region" description="Basic residues" evidence="6">
    <location>
        <begin position="145"/>
        <end position="156"/>
    </location>
</feature>
<sequence>QTLFQPAAEDIKDPKAPAVRPPLDVAFIGPPGSGKGTQARRFADKFGVCHVDMGSMLRSAAARNEQFKASINQGRLIADDPVCELVAQQLDRPECDPGILLDGFPRTSGQAAKLDQMLSERRRSLSAVVQFDIPDDVATDRITGRLHHPSSGRVYHHSFQPPRVPGRDDATGESLTKRPDDFPDVMPRRLAAYRDLIGPVLQRYSQAGLLKRVDASKPADSVWSTLQSLFKPAQAAIELIHFNSKSCAIGCEKKLSQFKRALIEPVSRDAACFQQFSLFFKKTLFLQISAAAVSSWKSGSQFVSAPPAPSWGKQQQSGNVNAMFLGPPGSGKGTQSERFVRHFGVCHLDAGTMLRAVAKAESELGKRVRGLMNEGRLVDDQTICEIIEQNLDKPECKKGFLLDGFPRTQAQAERLDDMLGRRRQQLNGVVEFAIDDRLLEERIVGRLMHVPSGRVYHEKFRPPQVPGELTGKQMGNLIGNLMENLMRNLIRRCPDPCRAGKDDVTGEPLTRRSDDNAETLRTRLAQYHEKTRPLTDYYGRRHLMHRLDASRSQDQVWQDLLRIFKQA</sequence>
<evidence type="ECO:0000256" key="5">
    <source>
        <dbReference type="RuleBase" id="RU003330"/>
    </source>
</evidence>
<evidence type="ECO:0000259" key="7">
    <source>
        <dbReference type="Pfam" id="PF05191"/>
    </source>
</evidence>
<dbReference type="InterPro" id="IPR027417">
    <property type="entry name" value="P-loop_NTPase"/>
</dbReference>
<protein>
    <submittedName>
        <fullName evidence="9">ADK_lid domain-containing protein</fullName>
    </submittedName>
</protein>
<dbReference type="PRINTS" id="PR00094">
    <property type="entry name" value="ADENYLTKNASE"/>
</dbReference>
<dbReference type="NCBIfam" id="TIGR01351">
    <property type="entry name" value="adk"/>
    <property type="match status" value="1"/>
</dbReference>
<dbReference type="Pfam" id="PF00406">
    <property type="entry name" value="ADK"/>
    <property type="match status" value="2"/>
</dbReference>
<dbReference type="CDD" id="cd01428">
    <property type="entry name" value="ADK"/>
    <property type="match status" value="2"/>
</dbReference>
<dbReference type="Gene3D" id="3.40.50.300">
    <property type="entry name" value="P-loop containing nucleotide triphosphate hydrolases"/>
    <property type="match status" value="2"/>
</dbReference>
<feature type="compositionally biased region" description="Basic and acidic residues" evidence="6">
    <location>
        <begin position="165"/>
        <end position="181"/>
    </location>
</feature>
<comment type="similarity">
    <text evidence="1 5">Belongs to the adenylate kinase family.</text>
</comment>
<dbReference type="Pfam" id="PF05191">
    <property type="entry name" value="ADK_lid"/>
    <property type="match status" value="1"/>
</dbReference>
<evidence type="ECO:0000313" key="9">
    <source>
        <dbReference type="WBParaSite" id="maker-uti_cns_0045450-snap-gene-0.5-mRNA-1"/>
    </source>
</evidence>
<dbReference type="SUPFAM" id="SSF52540">
    <property type="entry name" value="P-loop containing nucleoside triphosphate hydrolases"/>
    <property type="match status" value="2"/>
</dbReference>
<evidence type="ECO:0000256" key="6">
    <source>
        <dbReference type="SAM" id="MobiDB-lite"/>
    </source>
</evidence>
<dbReference type="PANTHER" id="PTHR23359">
    <property type="entry name" value="NUCLEOTIDE KINASE"/>
    <property type="match status" value="1"/>
</dbReference>
<evidence type="ECO:0000256" key="3">
    <source>
        <dbReference type="ARBA" id="ARBA00022741"/>
    </source>
</evidence>
<reference evidence="9" key="1">
    <citation type="submission" date="2016-11" db="UniProtKB">
        <authorList>
            <consortium name="WormBaseParasite"/>
        </authorList>
    </citation>
    <scope>IDENTIFICATION</scope>
</reference>
<keyword evidence="2 5" id="KW-0808">Transferase</keyword>
<evidence type="ECO:0000313" key="8">
    <source>
        <dbReference type="Proteomes" id="UP000095280"/>
    </source>
</evidence>